<gene>
    <name evidence="2" type="ORF">RHOBADRAFT_51515</name>
</gene>
<feature type="compositionally biased region" description="Low complexity" evidence="1">
    <location>
        <begin position="1"/>
        <end position="27"/>
    </location>
</feature>
<evidence type="ECO:0000256" key="1">
    <source>
        <dbReference type="SAM" id="MobiDB-lite"/>
    </source>
</evidence>
<proteinExistence type="predicted"/>
<keyword evidence="3" id="KW-1185">Reference proteome</keyword>
<dbReference type="EMBL" id="KQ474074">
    <property type="protein sequence ID" value="KPV77697.1"/>
    <property type="molecule type" value="Genomic_DNA"/>
</dbReference>
<dbReference type="RefSeq" id="XP_018273746.1">
    <property type="nucleotide sequence ID" value="XM_018415882.1"/>
</dbReference>
<evidence type="ECO:0000313" key="2">
    <source>
        <dbReference type="EMBL" id="KPV77697.1"/>
    </source>
</evidence>
<sequence>MLSSSFHSDSGSDNAASHSDDSASTLARSSPFDPLRRPAPRSSAALTYLSPGRKRLQRKQYLPPSTPKPQESYSHTPWAPERPVAGEPVDNTGAVYHAPTYSNQHHGDLDPFSRSGILVHPSKVLHRPLNDQWAIVAKTTPAVNKAAEREAIHLRGLEVVDWAELRSHDNPLEFLKLLFKKDGRGDNFAHTPRKKAGGSSASERFNQAHEHLKKDNAVTRRAQERVAQNASELTLEKLSLSDRDLRPIDYFPQIERFLTNEANASEAFISNALNGVVAVAEQFLPSDYLSTHVHEDAPVGPGLKIICSGQHALEKHADDSGNASALDLTFALVSWPPTQKPKFRFDLVIVEMKRPGYVVHEHWTGVNFRHVHDEREGDKVHLFPKMLLPQVMLYNRRSGCERFVFSDYLASVAVHVDHESMVDPAKAKVLVGAQPITFERGSPVSPYKGSVGTAIAFEVAQALKALGCANPDLFRSVYSDKDGQEHEIPLHESIETFLRTHGKV</sequence>
<dbReference type="OrthoDB" id="2524678at2759"/>
<organism evidence="2 3">
    <name type="scientific">Rhodotorula graminis (strain WP1)</name>
    <dbReference type="NCBI Taxonomy" id="578459"/>
    <lineage>
        <taxon>Eukaryota</taxon>
        <taxon>Fungi</taxon>
        <taxon>Dikarya</taxon>
        <taxon>Basidiomycota</taxon>
        <taxon>Pucciniomycotina</taxon>
        <taxon>Microbotryomycetes</taxon>
        <taxon>Sporidiobolales</taxon>
        <taxon>Sporidiobolaceae</taxon>
        <taxon>Rhodotorula</taxon>
    </lineage>
</organism>
<evidence type="ECO:0000313" key="3">
    <source>
        <dbReference type="Proteomes" id="UP000053890"/>
    </source>
</evidence>
<name>A0A194SAR0_RHOGW</name>
<dbReference type="GeneID" id="28976330"/>
<dbReference type="Proteomes" id="UP000053890">
    <property type="component" value="Unassembled WGS sequence"/>
</dbReference>
<feature type="region of interest" description="Disordered" evidence="1">
    <location>
        <begin position="1"/>
        <end position="108"/>
    </location>
</feature>
<dbReference type="OMA" id="STHVHED"/>
<protein>
    <submittedName>
        <fullName evidence="2">Uncharacterized protein</fullName>
    </submittedName>
</protein>
<reference evidence="2 3" key="1">
    <citation type="journal article" date="2015" name="Front. Microbiol.">
        <title>Genome sequence of the plant growth promoting endophytic yeast Rhodotorula graminis WP1.</title>
        <authorList>
            <person name="Firrincieli A."/>
            <person name="Otillar R."/>
            <person name="Salamov A."/>
            <person name="Schmutz J."/>
            <person name="Khan Z."/>
            <person name="Redman R.S."/>
            <person name="Fleck N.D."/>
            <person name="Lindquist E."/>
            <person name="Grigoriev I.V."/>
            <person name="Doty S.L."/>
        </authorList>
    </citation>
    <scope>NUCLEOTIDE SEQUENCE [LARGE SCALE GENOMIC DNA]</scope>
    <source>
        <strain evidence="2 3">WP1</strain>
    </source>
</reference>
<dbReference type="AlphaFoldDB" id="A0A194SAR0"/>
<accession>A0A194SAR0</accession>